<feature type="non-terminal residue" evidence="3">
    <location>
        <position position="1"/>
    </location>
</feature>
<reference evidence="3" key="1">
    <citation type="submission" date="2018-05" db="EMBL/GenBank/DDBJ databases">
        <authorList>
            <person name="Lanie J.A."/>
            <person name="Ng W.-L."/>
            <person name="Kazmierczak K.M."/>
            <person name="Andrzejewski T.M."/>
            <person name="Davidsen T.M."/>
            <person name="Wayne K.J."/>
            <person name="Tettelin H."/>
            <person name="Glass J.I."/>
            <person name="Rusch D."/>
            <person name="Podicherti R."/>
            <person name="Tsui H.-C.T."/>
            <person name="Winkler M.E."/>
        </authorList>
    </citation>
    <scope>NUCLEOTIDE SEQUENCE</scope>
</reference>
<dbReference type="EMBL" id="UINC01045685">
    <property type="protein sequence ID" value="SVB52739.1"/>
    <property type="molecule type" value="Genomic_DNA"/>
</dbReference>
<evidence type="ECO:0000313" key="3">
    <source>
        <dbReference type="EMBL" id="SVB52739.1"/>
    </source>
</evidence>
<accession>A0A382EQT9</accession>
<proteinExistence type="predicted"/>
<feature type="domain" description="DUF2341" evidence="2">
    <location>
        <begin position="63"/>
        <end position="118"/>
    </location>
</feature>
<dbReference type="SUPFAM" id="SSF49899">
    <property type="entry name" value="Concanavalin A-like lectins/glucanases"/>
    <property type="match status" value="1"/>
</dbReference>
<feature type="region of interest" description="Disordered" evidence="1">
    <location>
        <begin position="376"/>
        <end position="395"/>
    </location>
</feature>
<evidence type="ECO:0000259" key="2">
    <source>
        <dbReference type="Pfam" id="PF10102"/>
    </source>
</evidence>
<evidence type="ECO:0000256" key="1">
    <source>
        <dbReference type="SAM" id="MobiDB-lite"/>
    </source>
</evidence>
<dbReference type="Pfam" id="PF10102">
    <property type="entry name" value="DUF2341"/>
    <property type="match status" value="1"/>
</dbReference>
<dbReference type="InterPro" id="IPR013320">
    <property type="entry name" value="ConA-like_dom_sf"/>
</dbReference>
<dbReference type="Pfam" id="PF13385">
    <property type="entry name" value="Laminin_G_3"/>
    <property type="match status" value="1"/>
</dbReference>
<gene>
    <name evidence="3" type="ORF">METZ01_LOCUS205593</name>
</gene>
<dbReference type="AlphaFoldDB" id="A0A382EQT9"/>
<organism evidence="3">
    <name type="scientific">marine metagenome</name>
    <dbReference type="NCBI Taxonomy" id="408172"/>
    <lineage>
        <taxon>unclassified sequences</taxon>
        <taxon>metagenomes</taxon>
        <taxon>ecological metagenomes</taxon>
    </lineage>
</organism>
<name>A0A382EQT9_9ZZZZ</name>
<sequence length="551" mass="58779">ETVSLTDSISVSQIYSESGVTWGVDRIFTLNSDQIYGGPHIDFPVLFTLDNDSALKLSDVQSDGGDIRFTSDGLTQLSYEIEYFNKADGDLIAWVKYPSLSGDTTNLLHLHYEAGQTISHDGVILRDTWDEIYKSVLHLNQTSTNIKGAYADASYNGTVNANDADVKYTDNNFGTGGGLTSSKAPTATSITEGRIGVAADFDGTDDFICIDTKDGDCVSDQNPAYDDQIDQRTISFWFNPETLPSGAAKGDVSVLYEEGGTVNGLNMYINGTKFVGGAYAEGSGYKWNGAWVTSSKSLEAGSWYFAAMVFDNPASGDKTLKIYLDGELEGTINVETNIAPNHTDDDGLGAVISDTKVMYSGWDTPPCNEVPHSGSCNAGDIGNDSDEQSNHFDGKMDEFRVTDTARDSDWLKTRYYSELSGASFIFVDAITSQETLGLTDSVTVTVTKSQAISESVSLTDSISKAASVNLSESVSLTDSVSKTAAVNLSESVSLTDSISKTAGVNLSESVSLTDSIAKTAGVNLSESVSLTDSISEAHVNKVTLSESVSLT</sequence>
<feature type="non-terminal residue" evidence="3">
    <location>
        <position position="551"/>
    </location>
</feature>
<protein>
    <recommendedName>
        <fullName evidence="2">DUF2341 domain-containing protein</fullName>
    </recommendedName>
</protein>
<dbReference type="InterPro" id="IPR018765">
    <property type="entry name" value="DUF2341"/>
</dbReference>
<dbReference type="Gene3D" id="2.60.120.200">
    <property type="match status" value="1"/>
</dbReference>